<evidence type="ECO:0000256" key="13">
    <source>
        <dbReference type="ARBA" id="ARBA00023136"/>
    </source>
</evidence>
<gene>
    <name evidence="17" type="primary">nad6</name>
</gene>
<evidence type="ECO:0000256" key="6">
    <source>
        <dbReference type="ARBA" id="ARBA00022660"/>
    </source>
</evidence>
<sequence>MLLISISMILSSIFILVSHPPSMGLILLIQTMMICMMCGNMNINFWYSYILFLIMIGAMLILFIYMTSLASNEKIRPKKKNSYLVPMFLIIILLNFSPLMLKILMMKYYFYTTNMFNSMEKYFNLPLNLIFSFFIIYLFLTLIAVVKITNFKMGPIRQLN</sequence>
<comment type="catalytic activity">
    <reaction evidence="15">
        <text>a ubiquinone + NADH + 5 H(+)(in) = a ubiquinol + NAD(+) + 4 H(+)(out)</text>
        <dbReference type="Rhea" id="RHEA:29091"/>
        <dbReference type="Rhea" id="RHEA-COMP:9565"/>
        <dbReference type="Rhea" id="RHEA-COMP:9566"/>
        <dbReference type="ChEBI" id="CHEBI:15378"/>
        <dbReference type="ChEBI" id="CHEBI:16389"/>
        <dbReference type="ChEBI" id="CHEBI:17976"/>
        <dbReference type="ChEBI" id="CHEBI:57540"/>
        <dbReference type="ChEBI" id="CHEBI:57945"/>
        <dbReference type="EC" id="7.1.1.2"/>
    </reaction>
</comment>
<dbReference type="PANTHER" id="PTHR11435">
    <property type="entry name" value="NADH UBIQUINONE OXIDOREDUCTASE SUBUNIT ND6"/>
    <property type="match status" value="1"/>
</dbReference>
<keyword evidence="11" id="KW-0520">NAD</keyword>
<reference evidence="17" key="1">
    <citation type="submission" date="2012-06" db="EMBL/GenBank/DDBJ databases">
        <title>Mitogenomics of the Coleoptera under dense taxon sampling.</title>
        <authorList>
            <person name="Timmermans M.J.T.N."/>
            <person name="Lim J."/>
            <person name="Dodsworth S."/>
            <person name="Haran J."/>
            <person name="Ahrens D."/>
            <person name="Bocak L."/>
            <person name="London A."/>
            <person name="Culverwell L."/>
            <person name="Vogler A.P."/>
        </authorList>
    </citation>
    <scope>NUCLEOTIDE SEQUENCE</scope>
</reference>
<dbReference type="EMBL" id="JX412791">
    <property type="protein sequence ID" value="ALO76885.1"/>
    <property type="molecule type" value="Genomic_DNA"/>
</dbReference>
<geneLocation type="mitochondrion" evidence="17"/>
<keyword evidence="9" id="KW-0249">Electron transport</keyword>
<evidence type="ECO:0000256" key="8">
    <source>
        <dbReference type="ARBA" id="ARBA00022967"/>
    </source>
</evidence>
<dbReference type="GO" id="GO:0008137">
    <property type="term" value="F:NADH dehydrogenase (ubiquinone) activity"/>
    <property type="evidence" value="ECO:0007669"/>
    <property type="project" value="UniProtKB-EC"/>
</dbReference>
<evidence type="ECO:0000256" key="12">
    <source>
        <dbReference type="ARBA" id="ARBA00023128"/>
    </source>
</evidence>
<keyword evidence="13 16" id="KW-0472">Membrane</keyword>
<feature type="transmembrane region" description="Helical" evidence="16">
    <location>
        <begin position="46"/>
        <end position="71"/>
    </location>
</feature>
<proteinExistence type="inferred from homology"/>
<evidence type="ECO:0000256" key="5">
    <source>
        <dbReference type="ARBA" id="ARBA00022448"/>
    </source>
</evidence>
<keyword evidence="6" id="KW-0679">Respiratory chain</keyword>
<evidence type="ECO:0000256" key="10">
    <source>
        <dbReference type="ARBA" id="ARBA00022989"/>
    </source>
</evidence>
<name>A0A0S2MQ88_9CUCU</name>
<keyword evidence="12 17" id="KW-0496">Mitochondrion</keyword>
<evidence type="ECO:0000256" key="1">
    <source>
        <dbReference type="ARBA" id="ARBA00004225"/>
    </source>
</evidence>
<evidence type="ECO:0000256" key="16">
    <source>
        <dbReference type="SAM" id="Phobius"/>
    </source>
</evidence>
<feature type="transmembrane region" description="Helical" evidence="16">
    <location>
        <begin position="83"/>
        <end position="105"/>
    </location>
</feature>
<evidence type="ECO:0000256" key="4">
    <source>
        <dbReference type="ARBA" id="ARBA00021095"/>
    </source>
</evidence>
<evidence type="ECO:0000313" key="17">
    <source>
        <dbReference type="EMBL" id="ALO76885.1"/>
    </source>
</evidence>
<evidence type="ECO:0000256" key="14">
    <source>
        <dbReference type="ARBA" id="ARBA00031019"/>
    </source>
</evidence>
<dbReference type="InterPro" id="IPR050269">
    <property type="entry name" value="ComplexI_Subunit6"/>
</dbReference>
<comment type="similarity">
    <text evidence="2">Belongs to the complex I subunit 6 family.</text>
</comment>
<comment type="subcellular location">
    <subcellularLocation>
        <location evidence="1">Mitochondrion membrane</location>
        <topology evidence="1">Multi-pass membrane protein</topology>
    </subcellularLocation>
</comment>
<evidence type="ECO:0000256" key="11">
    <source>
        <dbReference type="ARBA" id="ARBA00023027"/>
    </source>
</evidence>
<dbReference type="PANTHER" id="PTHR11435:SF1">
    <property type="entry name" value="NADH-UBIQUINONE OXIDOREDUCTASE CHAIN 6"/>
    <property type="match status" value="1"/>
</dbReference>
<dbReference type="AlphaFoldDB" id="A0A0S2MQ88"/>
<evidence type="ECO:0000256" key="2">
    <source>
        <dbReference type="ARBA" id="ARBA00005698"/>
    </source>
</evidence>
<evidence type="ECO:0000256" key="15">
    <source>
        <dbReference type="ARBA" id="ARBA00049551"/>
    </source>
</evidence>
<keyword evidence="8" id="KW-1278">Translocase</keyword>
<evidence type="ECO:0000256" key="3">
    <source>
        <dbReference type="ARBA" id="ARBA00012944"/>
    </source>
</evidence>
<dbReference type="EC" id="7.1.1.2" evidence="3"/>
<dbReference type="GO" id="GO:0031966">
    <property type="term" value="C:mitochondrial membrane"/>
    <property type="evidence" value="ECO:0007669"/>
    <property type="project" value="UniProtKB-SubCell"/>
</dbReference>
<organism evidence="17">
    <name type="scientific">Anaspidinae sp. GENSP01</name>
    <dbReference type="NCBI Taxonomy" id="1205605"/>
    <lineage>
        <taxon>Eukaryota</taxon>
        <taxon>Metazoa</taxon>
        <taxon>Ecdysozoa</taxon>
        <taxon>Arthropoda</taxon>
        <taxon>Hexapoda</taxon>
        <taxon>Insecta</taxon>
        <taxon>Pterygota</taxon>
        <taxon>Neoptera</taxon>
        <taxon>Endopterygota</taxon>
        <taxon>Coleoptera</taxon>
        <taxon>Polyphaga</taxon>
        <taxon>Cucujiformia</taxon>
        <taxon>Scraptiidae</taxon>
    </lineage>
</organism>
<feature type="transmembrane region" description="Helical" evidence="16">
    <location>
        <begin position="12"/>
        <end position="34"/>
    </location>
</feature>
<evidence type="ECO:0000256" key="9">
    <source>
        <dbReference type="ARBA" id="ARBA00022982"/>
    </source>
</evidence>
<keyword evidence="10 16" id="KW-1133">Transmembrane helix</keyword>
<keyword evidence="7 16" id="KW-0812">Transmembrane</keyword>
<keyword evidence="5" id="KW-0813">Transport</keyword>
<protein>
    <recommendedName>
        <fullName evidence="4">NADH-ubiquinone oxidoreductase chain 6</fullName>
        <ecNumber evidence="3">7.1.1.2</ecNumber>
    </recommendedName>
    <alternativeName>
        <fullName evidence="14">NADH dehydrogenase subunit 6</fullName>
    </alternativeName>
</protein>
<feature type="transmembrane region" description="Helical" evidence="16">
    <location>
        <begin position="125"/>
        <end position="146"/>
    </location>
</feature>
<evidence type="ECO:0000256" key="7">
    <source>
        <dbReference type="ARBA" id="ARBA00022692"/>
    </source>
</evidence>
<accession>A0A0S2MQ88</accession>